<dbReference type="EMBL" id="CP059693">
    <property type="protein sequence ID" value="WDE11043.1"/>
    <property type="molecule type" value="Genomic_DNA"/>
</dbReference>
<dbReference type="Proteomes" id="UP001215231">
    <property type="component" value="Chromosome"/>
</dbReference>
<protein>
    <submittedName>
        <fullName evidence="1">Uncharacterized protein</fullName>
    </submittedName>
</protein>
<evidence type="ECO:0000313" key="1">
    <source>
        <dbReference type="EMBL" id="WDE11043.1"/>
    </source>
</evidence>
<name>A0ABY7VBN3_9GAMM</name>
<gene>
    <name evidence="1" type="ORF">H3N35_22840</name>
</gene>
<proteinExistence type="predicted"/>
<sequence>MKKIKLEDVKNSRGTTDWANVRRQTDDDIAQSALKSKDAQLLTELELTQFYRAEREPDKY</sequence>
<reference evidence="1 2" key="1">
    <citation type="journal article" date="2022" name="Mar. Drugs">
        <title>Bioassay-Guided Fractionation Leads to the Detection of Cholic Acid Generated by the Rare Thalassomonas sp.</title>
        <authorList>
            <person name="Pheiffer F."/>
            <person name="Schneider Y.K."/>
            <person name="Hansen E.H."/>
            <person name="Andersen J.H."/>
            <person name="Isaksson J."/>
            <person name="Busche T."/>
            <person name="R C."/>
            <person name="Kalinowski J."/>
            <person name="Zyl L.V."/>
            <person name="Trindade M."/>
        </authorList>
    </citation>
    <scope>NUCLEOTIDE SEQUENCE [LARGE SCALE GENOMIC DNA]</scope>
    <source>
        <strain evidence="1 2">A5K-61T</strain>
    </source>
</reference>
<evidence type="ECO:0000313" key="2">
    <source>
        <dbReference type="Proteomes" id="UP001215231"/>
    </source>
</evidence>
<keyword evidence="2" id="KW-1185">Reference proteome</keyword>
<dbReference type="RefSeq" id="WP_274051125.1">
    <property type="nucleotide sequence ID" value="NZ_CP059693.1"/>
</dbReference>
<accession>A0ABY7VBN3</accession>
<organism evidence="1 2">
    <name type="scientific">Thalassomonas haliotis</name>
    <dbReference type="NCBI Taxonomy" id="485448"/>
    <lineage>
        <taxon>Bacteria</taxon>
        <taxon>Pseudomonadati</taxon>
        <taxon>Pseudomonadota</taxon>
        <taxon>Gammaproteobacteria</taxon>
        <taxon>Alteromonadales</taxon>
        <taxon>Colwelliaceae</taxon>
        <taxon>Thalassomonas</taxon>
    </lineage>
</organism>